<dbReference type="InterPro" id="IPR006683">
    <property type="entry name" value="Thioestr_dom"/>
</dbReference>
<accession>A0A9W5TCK5</accession>
<gene>
    <name evidence="2" type="ORF">BaOVIS_031660</name>
</gene>
<protein>
    <submittedName>
        <fullName evidence="2">Thioesterase family protein, putative</fullName>
    </submittedName>
</protein>
<comment type="caution">
    <text evidence="2">The sequence shown here is derived from an EMBL/GenBank/DDBJ whole genome shotgun (WGS) entry which is preliminary data.</text>
</comment>
<dbReference type="CDD" id="cd03440">
    <property type="entry name" value="hot_dog"/>
    <property type="match status" value="1"/>
</dbReference>
<proteinExistence type="predicted"/>
<reference evidence="2" key="1">
    <citation type="submission" date="2019-12" db="EMBL/GenBank/DDBJ databases">
        <title>Genome sequence of Babesia ovis.</title>
        <authorList>
            <person name="Yamagishi J."/>
            <person name="Sevinc F."/>
            <person name="Xuan X."/>
        </authorList>
    </citation>
    <scope>NUCLEOTIDE SEQUENCE</scope>
    <source>
        <strain evidence="2">Selcuk</strain>
    </source>
</reference>
<dbReference type="PANTHER" id="PTHR47260">
    <property type="entry name" value="UPF0644 PROTEIN PB2B4.06"/>
    <property type="match status" value="1"/>
</dbReference>
<feature type="domain" description="Thioesterase" evidence="1">
    <location>
        <begin position="174"/>
        <end position="220"/>
    </location>
</feature>
<evidence type="ECO:0000313" key="2">
    <source>
        <dbReference type="EMBL" id="GFE55762.1"/>
    </source>
</evidence>
<dbReference type="Pfam" id="PF03061">
    <property type="entry name" value="4HBT"/>
    <property type="match status" value="1"/>
</dbReference>
<sequence length="277" mass="30647">MGGCTAAIFPKNVAQMGHFRVAMAAITFRCLLNLSTSFLPSNVGTSIRNAGSVNGNVRRYFCNAEMTVDLPKHFEKYFRFAAYNRIDRIKLLEATGGKYGHIFGDNLMQNGDFRMQIYVNTTSKPAEINGLEPHVTAVDTEDFDDAICFVPKRDFITEYVHIVDVGSLCCGHKGVWHGGITSAIFDNAFGILGCTILKMAATKYLNIQFKAPIMVGDSVALIVSFDPKQLNGEKKDRFVATGKMINQNGVVVATGESELVDVWERWQKNAKKLQNGQ</sequence>
<dbReference type="OrthoDB" id="506431at2759"/>
<evidence type="ECO:0000313" key="3">
    <source>
        <dbReference type="Proteomes" id="UP001057455"/>
    </source>
</evidence>
<dbReference type="Proteomes" id="UP001057455">
    <property type="component" value="Unassembled WGS sequence"/>
</dbReference>
<organism evidence="2 3">
    <name type="scientific">Babesia ovis</name>
    <dbReference type="NCBI Taxonomy" id="5869"/>
    <lineage>
        <taxon>Eukaryota</taxon>
        <taxon>Sar</taxon>
        <taxon>Alveolata</taxon>
        <taxon>Apicomplexa</taxon>
        <taxon>Aconoidasida</taxon>
        <taxon>Piroplasmida</taxon>
        <taxon>Babesiidae</taxon>
        <taxon>Babesia</taxon>
    </lineage>
</organism>
<evidence type="ECO:0000259" key="1">
    <source>
        <dbReference type="Pfam" id="PF03061"/>
    </source>
</evidence>
<keyword evidence="3" id="KW-1185">Reference proteome</keyword>
<dbReference type="InterPro" id="IPR029069">
    <property type="entry name" value="HotDog_dom_sf"/>
</dbReference>
<dbReference type="InterPro" id="IPR052061">
    <property type="entry name" value="PTE-AB_protein"/>
</dbReference>
<dbReference type="Gene3D" id="3.10.129.10">
    <property type="entry name" value="Hotdog Thioesterase"/>
    <property type="match status" value="1"/>
</dbReference>
<dbReference type="PANTHER" id="PTHR47260:SF1">
    <property type="entry name" value="UPF0644 PROTEIN PB2B4.06"/>
    <property type="match status" value="1"/>
</dbReference>
<dbReference type="SUPFAM" id="SSF54637">
    <property type="entry name" value="Thioesterase/thiol ester dehydrase-isomerase"/>
    <property type="match status" value="1"/>
</dbReference>
<name>A0A9W5TCK5_BABOV</name>
<dbReference type="AlphaFoldDB" id="A0A9W5TCK5"/>
<dbReference type="EMBL" id="BLIY01000024">
    <property type="protein sequence ID" value="GFE55762.1"/>
    <property type="molecule type" value="Genomic_DNA"/>
</dbReference>